<accession>A0A9P4V1X2</accession>
<reference evidence="9" key="1">
    <citation type="journal article" date="2020" name="Stud. Mycol.">
        <title>101 Dothideomycetes genomes: a test case for predicting lifestyles and emergence of pathogens.</title>
        <authorList>
            <person name="Haridas S."/>
            <person name="Albert R."/>
            <person name="Binder M."/>
            <person name="Bloem J."/>
            <person name="Labutti K."/>
            <person name="Salamov A."/>
            <person name="Andreopoulos B."/>
            <person name="Baker S."/>
            <person name="Barry K."/>
            <person name="Bills G."/>
            <person name="Bluhm B."/>
            <person name="Cannon C."/>
            <person name="Castanera R."/>
            <person name="Culley D."/>
            <person name="Daum C."/>
            <person name="Ezra D."/>
            <person name="Gonzalez J."/>
            <person name="Henrissat B."/>
            <person name="Kuo A."/>
            <person name="Liang C."/>
            <person name="Lipzen A."/>
            <person name="Lutzoni F."/>
            <person name="Magnuson J."/>
            <person name="Mondo S."/>
            <person name="Nolan M."/>
            <person name="Ohm R."/>
            <person name="Pangilinan J."/>
            <person name="Park H.-J."/>
            <person name="Ramirez L."/>
            <person name="Alfaro M."/>
            <person name="Sun H."/>
            <person name="Tritt A."/>
            <person name="Yoshinaga Y."/>
            <person name="Zwiers L.-H."/>
            <person name="Turgeon B."/>
            <person name="Goodwin S."/>
            <person name="Spatafora J."/>
            <person name="Crous P."/>
            <person name="Grigoriev I."/>
        </authorList>
    </citation>
    <scope>NUCLEOTIDE SEQUENCE</scope>
    <source>
        <strain evidence="9">CBS 125425</strain>
    </source>
</reference>
<evidence type="ECO:0000256" key="2">
    <source>
        <dbReference type="ARBA" id="ARBA00022723"/>
    </source>
</evidence>
<proteinExistence type="inferred from homology"/>
<evidence type="ECO:0000256" key="5">
    <source>
        <dbReference type="ARBA" id="ARBA00023015"/>
    </source>
</evidence>
<dbReference type="SUPFAM" id="SSF57903">
    <property type="entry name" value="FYVE/PHD zinc finger"/>
    <property type="match status" value="1"/>
</dbReference>
<keyword evidence="2" id="KW-0479">Metal-binding</keyword>
<feature type="region of interest" description="Disordered" evidence="7">
    <location>
        <begin position="43"/>
        <end position="72"/>
    </location>
</feature>
<keyword evidence="10" id="KW-1185">Reference proteome</keyword>
<keyword evidence="3" id="KW-0863">Zinc-finger</keyword>
<keyword evidence="6" id="KW-0804">Transcription</keyword>
<dbReference type="EMBL" id="ML996121">
    <property type="protein sequence ID" value="KAF2736827.1"/>
    <property type="molecule type" value="Genomic_DNA"/>
</dbReference>
<evidence type="ECO:0000313" key="10">
    <source>
        <dbReference type="Proteomes" id="UP000799444"/>
    </source>
</evidence>
<dbReference type="Pfam" id="PF09733">
    <property type="entry name" value="VEFS-Box"/>
    <property type="match status" value="1"/>
</dbReference>
<dbReference type="AlphaFoldDB" id="A0A9P4V1X2"/>
<organism evidence="9 10">
    <name type="scientific">Polyplosphaeria fusca</name>
    <dbReference type="NCBI Taxonomy" id="682080"/>
    <lineage>
        <taxon>Eukaryota</taxon>
        <taxon>Fungi</taxon>
        <taxon>Dikarya</taxon>
        <taxon>Ascomycota</taxon>
        <taxon>Pezizomycotina</taxon>
        <taxon>Dothideomycetes</taxon>
        <taxon>Pleosporomycetidae</taxon>
        <taxon>Pleosporales</taxon>
        <taxon>Tetraplosphaeriaceae</taxon>
        <taxon>Polyplosphaeria</taxon>
    </lineage>
</organism>
<evidence type="ECO:0000256" key="4">
    <source>
        <dbReference type="ARBA" id="ARBA00022833"/>
    </source>
</evidence>
<dbReference type="CDD" id="cd21552">
    <property type="entry name" value="VEFS-box_ctSUZ12-like"/>
    <property type="match status" value="1"/>
</dbReference>
<keyword evidence="4" id="KW-0862">Zinc</keyword>
<comment type="similarity">
    <text evidence="1">Belongs to the VEFS (VRN2-EMF2-FIS2-SU(Z)12) family.</text>
</comment>
<dbReference type="Proteomes" id="UP000799444">
    <property type="component" value="Unassembled WGS sequence"/>
</dbReference>
<dbReference type="Gene3D" id="3.30.40.10">
    <property type="entry name" value="Zinc/RING finger domain, C3HC4 (zinc finger)"/>
    <property type="match status" value="1"/>
</dbReference>
<dbReference type="InterPro" id="IPR011011">
    <property type="entry name" value="Znf_FYVE_PHD"/>
</dbReference>
<evidence type="ECO:0000256" key="6">
    <source>
        <dbReference type="ARBA" id="ARBA00023163"/>
    </source>
</evidence>
<keyword evidence="5" id="KW-0805">Transcription regulation</keyword>
<evidence type="ECO:0000256" key="7">
    <source>
        <dbReference type="SAM" id="MobiDB-lite"/>
    </source>
</evidence>
<dbReference type="InterPro" id="IPR019786">
    <property type="entry name" value="Zinc_finger_PHD-type_CS"/>
</dbReference>
<comment type="caution">
    <text evidence="9">The sequence shown here is derived from an EMBL/GenBank/DDBJ whole genome shotgun (WGS) entry which is preliminary data.</text>
</comment>
<feature type="compositionally biased region" description="Polar residues" evidence="7">
    <location>
        <begin position="48"/>
        <end position="68"/>
    </location>
</feature>
<gene>
    <name evidence="9" type="ORF">EJ04DRAFT_562097</name>
</gene>
<dbReference type="InterPro" id="IPR019135">
    <property type="entry name" value="Polycomb_protein_VEFS-Box"/>
</dbReference>
<feature type="domain" description="Polycomb protein VEFS-Box" evidence="8">
    <location>
        <begin position="449"/>
        <end position="556"/>
    </location>
</feature>
<dbReference type="GO" id="GO:0008270">
    <property type="term" value="F:zinc ion binding"/>
    <property type="evidence" value="ECO:0007669"/>
    <property type="project" value="UniProtKB-KW"/>
</dbReference>
<name>A0A9P4V1X2_9PLEO</name>
<evidence type="ECO:0000256" key="1">
    <source>
        <dbReference type="ARBA" id="ARBA00007416"/>
    </source>
</evidence>
<protein>
    <recommendedName>
        <fullName evidence="8">Polycomb protein VEFS-Box domain-containing protein</fullName>
    </recommendedName>
</protein>
<sequence length="728" mass="80991">MVGRQEPTSSLPVTGNVLFYQYMKSKRNPMFLQRNIKRVEAFKAKQADPSSNGTKPQESPTVPKSTPPTAWKMPSMEVFNQEDAKKTFELQIQEVRVTNPQQDTPKKRAALPSIFQSGAQIGVSILEINGNNNQRYSNVRDAVLRGDKTHGKILSVGVAPHSVPRHDLGSGPNGRRLADQYKLRISVNFTNRAAAAEAHSFLGMNVSDDGLSTRLIATYENILDCGEGEQLLELKYQAPAGSCAQASGLSLRVTMNWAAPKKSASAFGRLATTRKSRKPLPAEELASADTSQKISAYKIDYVYTNPQGVDTKLDLQCPNCGLSEFGSVKNLLDHLANQHDLLTYKPTQLPSDGLVQHWRIECEVAEYQADQRPSDNAADPREVEFIACDGNSPVNEGDHHWLDKAGLQSRIAQFNPTDRKNCKYSHQVKPIIIPPRKKYKVPKAPQGIKFFRTASKRPLEAGEMLSESDDNVDISWISKKKRKLIMDDEEIPMEAKRFLVAFDDHILKERLHGDIHLGDSMVRFAETKGEWLVMEGLAQEFRKKINEAWEDGQITEEMALGIVGIINKHKVAICSFGFGADPATSPRSPLSPMAMGIVNRTRSKTRPTHKRVDKGKAKADSLSEVRQWTYHDIFDPVADAMEVEATNPTEQTPVADQCLCGEDPQASIDRTPVVYCGNILCTRHAFHVACVTEHWKPTETPSPDGHGWYCKDCELDPAISTGSEKLYS</sequence>
<evidence type="ECO:0000313" key="9">
    <source>
        <dbReference type="EMBL" id="KAF2736827.1"/>
    </source>
</evidence>
<dbReference type="OrthoDB" id="166746at2759"/>
<dbReference type="PROSITE" id="PS01359">
    <property type="entry name" value="ZF_PHD_1"/>
    <property type="match status" value="1"/>
</dbReference>
<dbReference type="InterPro" id="IPR013083">
    <property type="entry name" value="Znf_RING/FYVE/PHD"/>
</dbReference>
<evidence type="ECO:0000259" key="8">
    <source>
        <dbReference type="Pfam" id="PF09733"/>
    </source>
</evidence>
<evidence type="ECO:0000256" key="3">
    <source>
        <dbReference type="ARBA" id="ARBA00022771"/>
    </source>
</evidence>